<dbReference type="InterPro" id="IPR036890">
    <property type="entry name" value="HATPase_C_sf"/>
</dbReference>
<gene>
    <name evidence="7" type="ORF">ACEG43_22790</name>
</gene>
<dbReference type="SUPFAM" id="SSF55874">
    <property type="entry name" value="ATPase domain of HSP90 chaperone/DNA topoisomerase II/histidine kinase"/>
    <property type="match status" value="1"/>
</dbReference>
<dbReference type="RefSeq" id="WP_372564084.1">
    <property type="nucleotide sequence ID" value="NZ_JBGOSP010000011.1"/>
</dbReference>
<organism evidence="7 8">
    <name type="scientific">Streptomyces aureus</name>
    <dbReference type="NCBI Taxonomy" id="193461"/>
    <lineage>
        <taxon>Bacteria</taxon>
        <taxon>Bacillati</taxon>
        <taxon>Actinomycetota</taxon>
        <taxon>Actinomycetes</taxon>
        <taxon>Kitasatosporales</taxon>
        <taxon>Streptomycetaceae</taxon>
        <taxon>Streptomyces</taxon>
    </lineage>
</organism>
<comment type="catalytic activity">
    <reaction evidence="1">
        <text>ATP + protein L-histidine = ADP + protein N-phospho-L-histidine.</text>
        <dbReference type="EC" id="2.7.13.3"/>
    </reaction>
</comment>
<evidence type="ECO:0000256" key="1">
    <source>
        <dbReference type="ARBA" id="ARBA00000085"/>
    </source>
</evidence>
<dbReference type="InterPro" id="IPR003594">
    <property type="entry name" value="HATPase_dom"/>
</dbReference>
<dbReference type="PANTHER" id="PTHR24421">
    <property type="entry name" value="NITRATE/NITRITE SENSOR PROTEIN NARX-RELATED"/>
    <property type="match status" value="1"/>
</dbReference>
<protein>
    <recommendedName>
        <fullName evidence="2">histidine kinase</fullName>
        <ecNumber evidence="2">2.7.13.3</ecNumber>
    </recommendedName>
</protein>
<dbReference type="PANTHER" id="PTHR24421:SF10">
    <property type="entry name" value="NITRATE_NITRITE SENSOR PROTEIN NARQ"/>
    <property type="match status" value="1"/>
</dbReference>
<dbReference type="EMBL" id="JBGOSP010000011">
    <property type="protein sequence ID" value="MFA3838972.1"/>
    <property type="molecule type" value="Genomic_DNA"/>
</dbReference>
<dbReference type="Gene3D" id="3.30.565.10">
    <property type="entry name" value="Histidine kinase-like ATPase, C-terminal domain"/>
    <property type="match status" value="1"/>
</dbReference>
<evidence type="ECO:0000313" key="7">
    <source>
        <dbReference type="EMBL" id="MFA3838972.1"/>
    </source>
</evidence>
<keyword evidence="8" id="KW-1185">Reference proteome</keyword>
<dbReference type="CDD" id="cd16917">
    <property type="entry name" value="HATPase_UhpB-NarQ-NarX-like"/>
    <property type="match status" value="1"/>
</dbReference>
<evidence type="ECO:0000313" key="8">
    <source>
        <dbReference type="Proteomes" id="UP001571476"/>
    </source>
</evidence>
<dbReference type="GO" id="GO:0016301">
    <property type="term" value="F:kinase activity"/>
    <property type="evidence" value="ECO:0007669"/>
    <property type="project" value="UniProtKB-KW"/>
</dbReference>
<evidence type="ECO:0000256" key="4">
    <source>
        <dbReference type="ARBA" id="ARBA00022777"/>
    </source>
</evidence>
<sequence length="175" mass="18441">MSLDMAKERLGRDGEPIADPARVRQLVDTAHRNATEALAELRDLARGIHPPALDDGLSDALSTLAARSTVPVELSVDVTQRPTPAIETIAYFCAAELLTNVIKHSGARRAVLRVAQEDGLLRLRVTDDGRGGATLGAGSGLTGLRQRVRTVDGRIDVSSPSGGPTAVTVELPLHA</sequence>
<evidence type="ECO:0000256" key="5">
    <source>
        <dbReference type="ARBA" id="ARBA00023012"/>
    </source>
</evidence>
<dbReference type="Pfam" id="PF02518">
    <property type="entry name" value="HATPase_c"/>
    <property type="match status" value="1"/>
</dbReference>
<dbReference type="InterPro" id="IPR050482">
    <property type="entry name" value="Sensor_HK_TwoCompSys"/>
</dbReference>
<dbReference type="SMART" id="SM00387">
    <property type="entry name" value="HATPase_c"/>
    <property type="match status" value="1"/>
</dbReference>
<comment type="caution">
    <text evidence="7">The sequence shown here is derived from an EMBL/GenBank/DDBJ whole genome shotgun (WGS) entry which is preliminary data.</text>
</comment>
<reference evidence="7 8" key="1">
    <citation type="submission" date="2024-08" db="EMBL/GenBank/DDBJ databases">
        <title>Genome sequence of Streptomyces aureus CACIA-1.46HGO.</title>
        <authorList>
            <person name="Evangelista-Martinez Z."/>
        </authorList>
    </citation>
    <scope>NUCLEOTIDE SEQUENCE [LARGE SCALE GENOMIC DNA]</scope>
    <source>
        <strain evidence="7 8">CACIA-1.46HGO</strain>
    </source>
</reference>
<evidence type="ECO:0000256" key="2">
    <source>
        <dbReference type="ARBA" id="ARBA00012438"/>
    </source>
</evidence>
<proteinExistence type="predicted"/>
<dbReference type="EC" id="2.7.13.3" evidence="2"/>
<keyword evidence="5" id="KW-0902">Two-component regulatory system</keyword>
<keyword evidence="4 7" id="KW-0418">Kinase</keyword>
<keyword evidence="3" id="KW-0808">Transferase</keyword>
<accession>A0ABV4SKI1</accession>
<dbReference type="Proteomes" id="UP001571476">
    <property type="component" value="Unassembled WGS sequence"/>
</dbReference>
<feature type="domain" description="Histidine kinase/HSP90-like ATPase" evidence="6">
    <location>
        <begin position="85"/>
        <end position="175"/>
    </location>
</feature>
<name>A0ABV4SKI1_9ACTN</name>
<evidence type="ECO:0000259" key="6">
    <source>
        <dbReference type="SMART" id="SM00387"/>
    </source>
</evidence>
<evidence type="ECO:0000256" key="3">
    <source>
        <dbReference type="ARBA" id="ARBA00022679"/>
    </source>
</evidence>